<dbReference type="InterPro" id="IPR001124">
    <property type="entry name" value="Lipid-bd_serum_glycop_C"/>
</dbReference>
<evidence type="ECO:0000259" key="1">
    <source>
        <dbReference type="SMART" id="SM00329"/>
    </source>
</evidence>
<dbReference type="InterPro" id="IPR032942">
    <property type="entry name" value="BPI/LBP/Plunc"/>
</dbReference>
<dbReference type="GO" id="GO:0008289">
    <property type="term" value="F:lipid binding"/>
    <property type="evidence" value="ECO:0007669"/>
    <property type="project" value="InterPro"/>
</dbReference>
<dbReference type="Gene3D" id="3.15.20.10">
    <property type="entry name" value="Bactericidal permeability-increasing protein, domain 2"/>
    <property type="match status" value="1"/>
</dbReference>
<proteinExistence type="predicted"/>
<dbReference type="WBParaSite" id="scf7180000421170.g6424">
    <property type="protein sequence ID" value="scf7180000421170.g6424"/>
    <property type="gene ID" value="scf7180000421170.g6424"/>
</dbReference>
<organism evidence="2 3">
    <name type="scientific">Meloidogyne floridensis</name>
    <dbReference type="NCBI Taxonomy" id="298350"/>
    <lineage>
        <taxon>Eukaryota</taxon>
        <taxon>Metazoa</taxon>
        <taxon>Ecdysozoa</taxon>
        <taxon>Nematoda</taxon>
        <taxon>Chromadorea</taxon>
        <taxon>Rhabditida</taxon>
        <taxon>Tylenchina</taxon>
        <taxon>Tylenchomorpha</taxon>
        <taxon>Tylenchoidea</taxon>
        <taxon>Meloidogynidae</taxon>
        <taxon>Meloidogyninae</taxon>
        <taxon>Meloidogyne</taxon>
    </lineage>
</organism>
<dbReference type="Proteomes" id="UP000887560">
    <property type="component" value="Unplaced"/>
</dbReference>
<feature type="domain" description="Lipid-binding serum glycoprotein C-terminal" evidence="1">
    <location>
        <begin position="150"/>
        <end position="363"/>
    </location>
</feature>
<name>A0A915NXI6_9BILA</name>
<reference evidence="3" key="1">
    <citation type="submission" date="2022-11" db="UniProtKB">
        <authorList>
            <consortium name="WormBaseParasite"/>
        </authorList>
    </citation>
    <scope>IDENTIFICATION</scope>
</reference>
<accession>A0A915NXI6</accession>
<dbReference type="AlphaFoldDB" id="A0A915NXI6"/>
<dbReference type="Pfam" id="PF02886">
    <property type="entry name" value="LBP_BPI_CETP_C"/>
    <property type="match status" value="1"/>
</dbReference>
<sequence>MLIERRELFATQQVPLRLEKVRIELVLGPGVNADGHLRTGKFILQKGEEIMICPVFVAELGPVVANRLLNSPLSTALFDHYFLNFGLTNSNNDLNNSSIILFHRGNVFGILRQGKNRINDFRLPFTAPQLSPAQINGGGAVGGKKGVTPIKNKMMASFQLSNYTFASLFFWMDQYRKFDYEISQSTIKDTEVAGYLRTECGAKEICAGTLFPALSQNFPNGVVAIRSRTINFPSVLFERGKAVVLVESKIDAFVNHSSQQQNRRFLSANMYAKLNLQNATFLDYLFRAELAIDTFEISNVVSMVDGIDAGSIEFLVNALNELIIAEDMKRKLQDGIKMPVLLDFEQIGPGLIRFEDGMLLLGADFCFEENCIKQEKSLLMLAESQQSLDMDANYYDIST</sequence>
<dbReference type="PANTHER" id="PTHR10504">
    <property type="entry name" value="BACTERICIDAL PERMEABILITY-INCREASING BPI PROTEIN-RELATED"/>
    <property type="match status" value="1"/>
</dbReference>
<dbReference type="GO" id="GO:0005615">
    <property type="term" value="C:extracellular space"/>
    <property type="evidence" value="ECO:0007669"/>
    <property type="project" value="TreeGrafter"/>
</dbReference>
<protein>
    <submittedName>
        <fullName evidence="3">Lipid-binding serum glycoprotein C-terminal domain-containing protein</fullName>
    </submittedName>
</protein>
<keyword evidence="2" id="KW-1185">Reference proteome</keyword>
<evidence type="ECO:0000313" key="2">
    <source>
        <dbReference type="Proteomes" id="UP000887560"/>
    </source>
</evidence>
<dbReference type="InterPro" id="IPR017943">
    <property type="entry name" value="Bactericidal_perm-incr_a/b_dom"/>
</dbReference>
<dbReference type="SMART" id="SM00329">
    <property type="entry name" value="BPI2"/>
    <property type="match status" value="1"/>
</dbReference>
<dbReference type="PANTHER" id="PTHR10504:SF133">
    <property type="entry name" value="LIPID-BINDING SERUM GLYCOPROTEIN C-TERMINAL DOMAIN-CONTAINING PROTEIN"/>
    <property type="match status" value="1"/>
</dbReference>
<dbReference type="SUPFAM" id="SSF55394">
    <property type="entry name" value="Bactericidal permeability-increasing protein, BPI"/>
    <property type="match status" value="1"/>
</dbReference>
<evidence type="ECO:0000313" key="3">
    <source>
        <dbReference type="WBParaSite" id="scf7180000421170.g6424"/>
    </source>
</evidence>